<protein>
    <submittedName>
        <fullName evidence="10">Two-component system response regulator HydG</fullName>
    </submittedName>
</protein>
<dbReference type="AlphaFoldDB" id="A0A7W7Y5M9"/>
<keyword evidence="6" id="KW-0597">Phosphoprotein</keyword>
<dbReference type="GO" id="GO:0006355">
    <property type="term" value="P:regulation of DNA-templated transcription"/>
    <property type="evidence" value="ECO:0007669"/>
    <property type="project" value="InterPro"/>
</dbReference>
<dbReference type="PANTHER" id="PTHR32071">
    <property type="entry name" value="TRANSCRIPTIONAL REGULATORY PROTEIN"/>
    <property type="match status" value="1"/>
</dbReference>
<dbReference type="InterPro" id="IPR002078">
    <property type="entry name" value="Sigma_54_int"/>
</dbReference>
<dbReference type="Gene3D" id="3.40.50.2300">
    <property type="match status" value="1"/>
</dbReference>
<dbReference type="SMART" id="SM00448">
    <property type="entry name" value="REC"/>
    <property type="match status" value="1"/>
</dbReference>
<feature type="domain" description="Sigma-54 factor interaction" evidence="8">
    <location>
        <begin position="141"/>
        <end position="370"/>
    </location>
</feature>
<dbReference type="Pfam" id="PF02954">
    <property type="entry name" value="HTH_8"/>
    <property type="match status" value="1"/>
</dbReference>
<dbReference type="Pfam" id="PF00158">
    <property type="entry name" value="Sigma54_activat"/>
    <property type="match status" value="1"/>
</dbReference>
<proteinExistence type="predicted"/>
<dbReference type="PROSITE" id="PS00676">
    <property type="entry name" value="SIGMA54_INTERACT_2"/>
    <property type="match status" value="1"/>
</dbReference>
<dbReference type="PROSITE" id="PS00688">
    <property type="entry name" value="SIGMA54_INTERACT_3"/>
    <property type="match status" value="1"/>
</dbReference>
<dbReference type="SUPFAM" id="SSF46689">
    <property type="entry name" value="Homeodomain-like"/>
    <property type="match status" value="1"/>
</dbReference>
<dbReference type="InterPro" id="IPR058031">
    <property type="entry name" value="AAA_lid_NorR"/>
</dbReference>
<feature type="region of interest" description="Disordered" evidence="7">
    <location>
        <begin position="382"/>
        <end position="411"/>
    </location>
</feature>
<dbReference type="GO" id="GO:0005524">
    <property type="term" value="F:ATP binding"/>
    <property type="evidence" value="ECO:0007669"/>
    <property type="project" value="UniProtKB-KW"/>
</dbReference>
<dbReference type="FunFam" id="3.40.50.300:FF:000006">
    <property type="entry name" value="DNA-binding transcriptional regulator NtrC"/>
    <property type="match status" value="1"/>
</dbReference>
<accession>A0A7W7Y5M9</accession>
<dbReference type="PROSITE" id="PS50110">
    <property type="entry name" value="RESPONSE_REGULATORY"/>
    <property type="match status" value="1"/>
</dbReference>
<evidence type="ECO:0000256" key="4">
    <source>
        <dbReference type="ARBA" id="ARBA00023125"/>
    </source>
</evidence>
<evidence type="ECO:0000259" key="8">
    <source>
        <dbReference type="PROSITE" id="PS50045"/>
    </source>
</evidence>
<keyword evidence="3" id="KW-0805">Transcription regulation</keyword>
<feature type="compositionally biased region" description="Low complexity" evidence="7">
    <location>
        <begin position="389"/>
        <end position="407"/>
    </location>
</feature>
<dbReference type="CDD" id="cd00009">
    <property type="entry name" value="AAA"/>
    <property type="match status" value="1"/>
</dbReference>
<dbReference type="InterPro" id="IPR011006">
    <property type="entry name" value="CheY-like_superfamily"/>
</dbReference>
<dbReference type="Proteomes" id="UP000528322">
    <property type="component" value="Unassembled WGS sequence"/>
</dbReference>
<dbReference type="InterPro" id="IPR027417">
    <property type="entry name" value="P-loop_NTPase"/>
</dbReference>
<dbReference type="Pfam" id="PF00072">
    <property type="entry name" value="Response_reg"/>
    <property type="match status" value="1"/>
</dbReference>
<sequence length="451" mass="49574">MSVPTKTLIVDDEANHRFMIRTHLEDEPCYEVYEAENGQEALDVLAQQSIDIILLDMKMAVMDGLTFLAQARKQGYMTPVVIITAYSTVRNAVEAMKLGAVDVLSKPIDMDELLALLGRILSNTDQAEPSAECSTKYSFPGVYSEDGLGKVLDLLEMVAPTDASVLILGESGTGKELVARSIHENSPRSQGPFQAVNCAALSENLVESELFGHEKGAFTGAAATKKGRFEVADGGTLFLDEVGELTAGAQSKLLRALQERLIERVGSTRSLAVDVRIIAATNRDLYDMVQQGSFREDLYFRLNVFPVELPPLRERPSEIPLLAKHFVKSSAKRFNKVVSGCSDGFLHKLCNYRFPGNVRELENLVERAIILCRGEVLEEQHLPQLQENSSGESKGSSEASSAPQSGSIREQQRRLIEEALEKAGGNKSQAARALGIARRTLHYKIKEYGLE</sequence>
<dbReference type="RefSeq" id="WP_183733129.1">
    <property type="nucleotide sequence ID" value="NZ_JACHID010000011.1"/>
</dbReference>
<evidence type="ECO:0000259" key="9">
    <source>
        <dbReference type="PROSITE" id="PS50110"/>
    </source>
</evidence>
<dbReference type="PRINTS" id="PR01590">
    <property type="entry name" value="HTHFIS"/>
</dbReference>
<feature type="modified residue" description="4-aspartylphosphate" evidence="6">
    <location>
        <position position="56"/>
    </location>
</feature>
<evidence type="ECO:0000313" key="10">
    <source>
        <dbReference type="EMBL" id="MBB5022504.1"/>
    </source>
</evidence>
<organism evidence="10 11">
    <name type="scientific">Desulfurispira natronophila</name>
    <dbReference type="NCBI Taxonomy" id="682562"/>
    <lineage>
        <taxon>Bacteria</taxon>
        <taxon>Pseudomonadati</taxon>
        <taxon>Chrysiogenota</taxon>
        <taxon>Chrysiogenia</taxon>
        <taxon>Chrysiogenales</taxon>
        <taxon>Chrysiogenaceae</taxon>
        <taxon>Desulfurispira</taxon>
    </lineage>
</organism>
<dbReference type="InterPro" id="IPR002197">
    <property type="entry name" value="HTH_Fis"/>
</dbReference>
<keyword evidence="1" id="KW-0547">Nucleotide-binding</keyword>
<dbReference type="SMART" id="SM00382">
    <property type="entry name" value="AAA"/>
    <property type="match status" value="1"/>
</dbReference>
<dbReference type="InterPro" id="IPR025943">
    <property type="entry name" value="Sigma_54_int_dom_ATP-bd_2"/>
</dbReference>
<dbReference type="InterPro" id="IPR009057">
    <property type="entry name" value="Homeodomain-like_sf"/>
</dbReference>
<dbReference type="InterPro" id="IPR001789">
    <property type="entry name" value="Sig_transdc_resp-reg_receiver"/>
</dbReference>
<dbReference type="InterPro" id="IPR003593">
    <property type="entry name" value="AAA+_ATPase"/>
</dbReference>
<keyword evidence="4" id="KW-0238">DNA-binding</keyword>
<evidence type="ECO:0000256" key="1">
    <source>
        <dbReference type="ARBA" id="ARBA00022741"/>
    </source>
</evidence>
<name>A0A7W7Y5M9_9BACT</name>
<dbReference type="Gene3D" id="3.40.50.300">
    <property type="entry name" value="P-loop containing nucleotide triphosphate hydrolases"/>
    <property type="match status" value="1"/>
</dbReference>
<dbReference type="EMBL" id="JACHID010000011">
    <property type="protein sequence ID" value="MBB5022504.1"/>
    <property type="molecule type" value="Genomic_DNA"/>
</dbReference>
<evidence type="ECO:0000256" key="5">
    <source>
        <dbReference type="ARBA" id="ARBA00023163"/>
    </source>
</evidence>
<evidence type="ECO:0000256" key="2">
    <source>
        <dbReference type="ARBA" id="ARBA00022840"/>
    </source>
</evidence>
<dbReference type="GO" id="GO:0043565">
    <property type="term" value="F:sequence-specific DNA binding"/>
    <property type="evidence" value="ECO:0007669"/>
    <property type="project" value="InterPro"/>
</dbReference>
<keyword evidence="5" id="KW-0804">Transcription</keyword>
<dbReference type="CDD" id="cd17536">
    <property type="entry name" value="REC_YesN-like"/>
    <property type="match status" value="1"/>
</dbReference>
<dbReference type="InterPro" id="IPR025662">
    <property type="entry name" value="Sigma_54_int_dom_ATP-bd_1"/>
</dbReference>
<dbReference type="SUPFAM" id="SSF52540">
    <property type="entry name" value="P-loop containing nucleoside triphosphate hydrolases"/>
    <property type="match status" value="1"/>
</dbReference>
<evidence type="ECO:0000256" key="6">
    <source>
        <dbReference type="PROSITE-ProRule" id="PRU00169"/>
    </source>
</evidence>
<dbReference type="GO" id="GO:0000160">
    <property type="term" value="P:phosphorelay signal transduction system"/>
    <property type="evidence" value="ECO:0007669"/>
    <property type="project" value="InterPro"/>
</dbReference>
<dbReference type="Pfam" id="PF25601">
    <property type="entry name" value="AAA_lid_14"/>
    <property type="match status" value="1"/>
</dbReference>
<dbReference type="Gene3D" id="1.10.8.60">
    <property type="match status" value="1"/>
</dbReference>
<comment type="caution">
    <text evidence="10">The sequence shown here is derived from an EMBL/GenBank/DDBJ whole genome shotgun (WGS) entry which is preliminary data.</text>
</comment>
<dbReference type="PROSITE" id="PS50045">
    <property type="entry name" value="SIGMA54_INTERACT_4"/>
    <property type="match status" value="1"/>
</dbReference>
<dbReference type="PROSITE" id="PS00675">
    <property type="entry name" value="SIGMA54_INTERACT_1"/>
    <property type="match status" value="1"/>
</dbReference>
<feature type="domain" description="Response regulatory" evidence="9">
    <location>
        <begin position="6"/>
        <end position="121"/>
    </location>
</feature>
<reference evidence="10 11" key="1">
    <citation type="submission" date="2020-08" db="EMBL/GenBank/DDBJ databases">
        <title>Genomic Encyclopedia of Type Strains, Phase IV (KMG-IV): sequencing the most valuable type-strain genomes for metagenomic binning, comparative biology and taxonomic classification.</title>
        <authorList>
            <person name="Goeker M."/>
        </authorList>
    </citation>
    <scope>NUCLEOTIDE SEQUENCE [LARGE SCALE GENOMIC DNA]</scope>
    <source>
        <strain evidence="10 11">DSM 22071</strain>
    </source>
</reference>
<dbReference type="InterPro" id="IPR025944">
    <property type="entry name" value="Sigma_54_int_dom_CS"/>
</dbReference>
<keyword evidence="2" id="KW-0067">ATP-binding</keyword>
<evidence type="ECO:0000256" key="3">
    <source>
        <dbReference type="ARBA" id="ARBA00023015"/>
    </source>
</evidence>
<keyword evidence="11" id="KW-1185">Reference proteome</keyword>
<evidence type="ECO:0000313" key="11">
    <source>
        <dbReference type="Proteomes" id="UP000528322"/>
    </source>
</evidence>
<evidence type="ECO:0000256" key="7">
    <source>
        <dbReference type="SAM" id="MobiDB-lite"/>
    </source>
</evidence>
<gene>
    <name evidence="10" type="ORF">HNR37_001841</name>
</gene>
<dbReference type="Gene3D" id="1.10.10.60">
    <property type="entry name" value="Homeodomain-like"/>
    <property type="match status" value="1"/>
</dbReference>
<dbReference type="SUPFAM" id="SSF52172">
    <property type="entry name" value="CheY-like"/>
    <property type="match status" value="1"/>
</dbReference>